<dbReference type="Pfam" id="PF01370">
    <property type="entry name" value="Epimerase"/>
    <property type="match status" value="1"/>
</dbReference>
<evidence type="ECO:0000256" key="1">
    <source>
        <dbReference type="ARBA" id="ARBA00023002"/>
    </source>
</evidence>
<dbReference type="Proteomes" id="UP000092730">
    <property type="component" value="Chromosome 1"/>
</dbReference>
<evidence type="ECO:0000313" key="5">
    <source>
        <dbReference type="EMBL" id="WVW79105.1"/>
    </source>
</evidence>
<dbReference type="PANTHER" id="PTHR10366:SF564">
    <property type="entry name" value="STEROL-4-ALPHA-CARBOXYLATE 3-DEHYDROGENASE, DECARBOXYLATING"/>
    <property type="match status" value="1"/>
</dbReference>
<dbReference type="EMBL" id="CP144541">
    <property type="protein sequence ID" value="WVW79105.1"/>
    <property type="molecule type" value="Genomic_DNA"/>
</dbReference>
<dbReference type="InterPro" id="IPR001509">
    <property type="entry name" value="Epimerase_deHydtase"/>
</dbReference>
<protein>
    <recommendedName>
        <fullName evidence="3">NAD-dependent epimerase/dehydratase domain-containing protein</fullName>
    </recommendedName>
</protein>
<evidence type="ECO:0000256" key="2">
    <source>
        <dbReference type="ARBA" id="ARBA00023445"/>
    </source>
</evidence>
<dbReference type="OrthoDB" id="2735536at2759"/>
<keyword evidence="6" id="KW-1185">Reference proteome</keyword>
<gene>
    <name evidence="4" type="ORF">I302_04446</name>
    <name evidence="5" type="ORF">I302_101070</name>
</gene>
<dbReference type="RefSeq" id="XP_019047827.1">
    <property type="nucleotide sequence ID" value="XM_019191079.1"/>
</dbReference>
<accession>A0A1B9G6V1</accession>
<dbReference type="GeneID" id="30208845"/>
<reference evidence="4" key="3">
    <citation type="submission" date="2014-01" db="EMBL/GenBank/DDBJ databases">
        <title>Evolution of pathogenesis and genome organization in the Tremellales.</title>
        <authorList>
            <person name="Cuomo C."/>
            <person name="Litvintseva A."/>
            <person name="Heitman J."/>
            <person name="Chen Y."/>
            <person name="Sun S."/>
            <person name="Springer D."/>
            <person name="Dromer F."/>
            <person name="Young S."/>
            <person name="Zeng Q."/>
            <person name="Chapman S."/>
            <person name="Gujja S."/>
            <person name="Saif S."/>
            <person name="Birren B."/>
        </authorList>
    </citation>
    <scope>NUCLEOTIDE SEQUENCE</scope>
    <source>
        <strain evidence="4">CBS 10118</strain>
    </source>
</reference>
<evidence type="ECO:0000313" key="4">
    <source>
        <dbReference type="EMBL" id="OCF26757.1"/>
    </source>
</evidence>
<comment type="similarity">
    <text evidence="2">Belongs to the NAD(P)-dependent epimerase/dehydratase family. Dihydroflavonol-4-reductase subfamily.</text>
</comment>
<reference evidence="5" key="2">
    <citation type="submission" date="2013-07" db="EMBL/GenBank/DDBJ databases">
        <authorList>
            <consortium name="The Broad Institute Genome Sequencing Platform"/>
            <person name="Cuomo C."/>
            <person name="Litvintseva A."/>
            <person name="Chen Y."/>
            <person name="Heitman J."/>
            <person name="Sun S."/>
            <person name="Springer D."/>
            <person name="Dromer F."/>
            <person name="Young S.K."/>
            <person name="Zeng Q."/>
            <person name="Gargeya S."/>
            <person name="Fitzgerald M."/>
            <person name="Abouelleil A."/>
            <person name="Alvarado L."/>
            <person name="Berlin A.M."/>
            <person name="Chapman S.B."/>
            <person name="Dewar J."/>
            <person name="Goldberg J."/>
            <person name="Griggs A."/>
            <person name="Gujja S."/>
            <person name="Hansen M."/>
            <person name="Howarth C."/>
            <person name="Imamovic A."/>
            <person name="Larimer J."/>
            <person name="McCowan C."/>
            <person name="Murphy C."/>
            <person name="Pearson M."/>
            <person name="Priest M."/>
            <person name="Roberts A."/>
            <person name="Saif S."/>
            <person name="Shea T."/>
            <person name="Sykes S."/>
            <person name="Wortman J."/>
            <person name="Nusbaum C."/>
            <person name="Birren B."/>
        </authorList>
    </citation>
    <scope>NUCLEOTIDE SEQUENCE</scope>
    <source>
        <strain evidence="5">CBS 10118</strain>
    </source>
</reference>
<dbReference type="STRING" id="1296100.A0A1B9G6V1"/>
<dbReference type="GO" id="GO:0016616">
    <property type="term" value="F:oxidoreductase activity, acting on the CH-OH group of donors, NAD or NADP as acceptor"/>
    <property type="evidence" value="ECO:0007669"/>
    <property type="project" value="TreeGrafter"/>
</dbReference>
<name>A0A1B9G6V1_9TREE</name>
<dbReference type="KEGG" id="kbi:30208845"/>
<proteinExistence type="inferred from homology"/>
<organism evidence="4">
    <name type="scientific">Kwoniella bestiolae CBS 10118</name>
    <dbReference type="NCBI Taxonomy" id="1296100"/>
    <lineage>
        <taxon>Eukaryota</taxon>
        <taxon>Fungi</taxon>
        <taxon>Dikarya</taxon>
        <taxon>Basidiomycota</taxon>
        <taxon>Agaricomycotina</taxon>
        <taxon>Tremellomycetes</taxon>
        <taxon>Tremellales</taxon>
        <taxon>Cryptococcaceae</taxon>
        <taxon>Kwoniella</taxon>
    </lineage>
</organism>
<dbReference type="FunFam" id="3.40.50.720:FF:000191">
    <property type="entry name" value="Methylglyoxal reductase (NADPH-dependent)"/>
    <property type="match status" value="1"/>
</dbReference>
<dbReference type="AlphaFoldDB" id="A0A1B9G6V1"/>
<reference evidence="5" key="4">
    <citation type="submission" date="2024-02" db="EMBL/GenBank/DDBJ databases">
        <title>Comparative genomics of Cryptococcus and Kwoniella reveals pathogenesis evolution and contrasting modes of karyotype evolution via chromosome fusion or intercentromeric recombination.</title>
        <authorList>
            <person name="Coelho M.A."/>
            <person name="David-Palma M."/>
            <person name="Shea T."/>
            <person name="Bowers K."/>
            <person name="McGinley-Smith S."/>
            <person name="Mohammad A.W."/>
            <person name="Gnirke A."/>
            <person name="Yurkov A.M."/>
            <person name="Nowrousian M."/>
            <person name="Sun S."/>
            <person name="Cuomo C.A."/>
            <person name="Heitman J."/>
        </authorList>
    </citation>
    <scope>NUCLEOTIDE SEQUENCE</scope>
    <source>
        <strain evidence="5">CBS 10118</strain>
    </source>
</reference>
<dbReference type="CDD" id="cd05227">
    <property type="entry name" value="AR_SDR_e"/>
    <property type="match status" value="1"/>
</dbReference>
<evidence type="ECO:0000259" key="3">
    <source>
        <dbReference type="Pfam" id="PF01370"/>
    </source>
</evidence>
<dbReference type="VEuPathDB" id="FungiDB:I302_04446"/>
<dbReference type="PANTHER" id="PTHR10366">
    <property type="entry name" value="NAD DEPENDENT EPIMERASE/DEHYDRATASE"/>
    <property type="match status" value="1"/>
</dbReference>
<dbReference type="InterPro" id="IPR036291">
    <property type="entry name" value="NAD(P)-bd_dom_sf"/>
</dbReference>
<feature type="domain" description="NAD-dependent epimerase/dehydratase" evidence="3">
    <location>
        <begin position="10"/>
        <end position="262"/>
    </location>
</feature>
<dbReference type="Gene3D" id="3.40.50.720">
    <property type="entry name" value="NAD(P)-binding Rossmann-like Domain"/>
    <property type="match status" value="1"/>
</dbReference>
<evidence type="ECO:0000313" key="6">
    <source>
        <dbReference type="Proteomes" id="UP000092730"/>
    </source>
</evidence>
<dbReference type="EMBL" id="KI894020">
    <property type="protein sequence ID" value="OCF26757.1"/>
    <property type="molecule type" value="Genomic_DNA"/>
</dbReference>
<keyword evidence="1" id="KW-0560">Oxidoreductase</keyword>
<sequence length="345" mass="37685">MPAVKPGSNILVTGASGYIAAHITREFLEQGYNVRGTVRDDAKGEYLANLFKNAKGKFSYVIVREIAEEGAFDEAVKGMDGVAHVASPVTFVVKHLDDVAIPAVNGTVGILKSIQKNAPQVRRVVYTASSGSINGPGGPPTKYDERDWNKVDLETCDKLGSDAPGDSKYRASKVLAEKAFWKFLEDEKPAFDGVTIHPPMVYGPIIHQCDDPKKLNHSVDRIYPYVAGKMKQSDLPESGSNFTDVRDVALAEFRAMTMEEAGGNRFCVSNGPYSGNDVCIVLNREFPQLKDVPKGDTTPGYRDTLVAKSNVVDGSKATKILGIKYRTLDETMRDTATSLIQRFNI</sequence>
<reference evidence="4" key="1">
    <citation type="submission" date="2013-07" db="EMBL/GenBank/DDBJ databases">
        <title>The Genome Sequence of Cryptococcus bestiolae CBS10118.</title>
        <authorList>
            <consortium name="The Broad Institute Genome Sequencing Platform"/>
            <person name="Cuomo C."/>
            <person name="Litvintseva A."/>
            <person name="Chen Y."/>
            <person name="Heitman J."/>
            <person name="Sun S."/>
            <person name="Springer D."/>
            <person name="Dromer F."/>
            <person name="Young S.K."/>
            <person name="Zeng Q."/>
            <person name="Gargeya S."/>
            <person name="Fitzgerald M."/>
            <person name="Abouelleil A."/>
            <person name="Alvarado L."/>
            <person name="Berlin A.M."/>
            <person name="Chapman S.B."/>
            <person name="Dewar J."/>
            <person name="Goldberg J."/>
            <person name="Griggs A."/>
            <person name="Gujja S."/>
            <person name="Hansen M."/>
            <person name="Howarth C."/>
            <person name="Imamovic A."/>
            <person name="Larimer J."/>
            <person name="McCowan C."/>
            <person name="Murphy C."/>
            <person name="Pearson M."/>
            <person name="Priest M."/>
            <person name="Roberts A."/>
            <person name="Saif S."/>
            <person name="Shea T."/>
            <person name="Sykes S."/>
            <person name="Wortman J."/>
            <person name="Nusbaum C."/>
            <person name="Birren B."/>
        </authorList>
    </citation>
    <scope>NUCLEOTIDE SEQUENCE [LARGE SCALE GENOMIC DNA]</scope>
    <source>
        <strain evidence="4">CBS 10118</strain>
    </source>
</reference>
<dbReference type="SUPFAM" id="SSF51735">
    <property type="entry name" value="NAD(P)-binding Rossmann-fold domains"/>
    <property type="match status" value="1"/>
</dbReference>
<dbReference type="InterPro" id="IPR050425">
    <property type="entry name" value="NAD(P)_dehydrat-like"/>
</dbReference>